<feature type="transmembrane region" description="Helical" evidence="1">
    <location>
        <begin position="38"/>
        <end position="57"/>
    </location>
</feature>
<keyword evidence="1" id="KW-0472">Membrane</keyword>
<evidence type="ECO:0000313" key="2">
    <source>
        <dbReference type="EMBL" id="MFC7201521.1"/>
    </source>
</evidence>
<comment type="caution">
    <text evidence="2">The sequence shown here is derived from an EMBL/GenBank/DDBJ whole genome shotgun (WGS) entry which is preliminary data.</text>
</comment>
<gene>
    <name evidence="2" type="ORF">ACFQJ9_19280</name>
</gene>
<dbReference type="InterPro" id="IPR021741">
    <property type="entry name" value="DUF3311"/>
</dbReference>
<feature type="transmembrane region" description="Helical" evidence="1">
    <location>
        <begin position="7"/>
        <end position="26"/>
    </location>
</feature>
<keyword evidence="1" id="KW-1133">Transmembrane helix</keyword>
<proteinExistence type="predicted"/>
<protein>
    <submittedName>
        <fullName evidence="2">DUF3311 domain-containing protein</fullName>
    </submittedName>
</protein>
<accession>A0ABD5Z8N8</accession>
<dbReference type="EMBL" id="JBHTAR010000011">
    <property type="protein sequence ID" value="MFC7201521.1"/>
    <property type="molecule type" value="Genomic_DNA"/>
</dbReference>
<dbReference type="Pfam" id="PF11755">
    <property type="entry name" value="DUF3311"/>
    <property type="match status" value="1"/>
</dbReference>
<evidence type="ECO:0000256" key="1">
    <source>
        <dbReference type="SAM" id="Phobius"/>
    </source>
</evidence>
<evidence type="ECO:0000313" key="3">
    <source>
        <dbReference type="Proteomes" id="UP001596447"/>
    </source>
</evidence>
<organism evidence="2 3">
    <name type="scientific">Halospeciosus flavus</name>
    <dbReference type="NCBI Taxonomy" id="3032283"/>
    <lineage>
        <taxon>Archaea</taxon>
        <taxon>Methanobacteriati</taxon>
        <taxon>Methanobacteriota</taxon>
        <taxon>Stenosarchaea group</taxon>
        <taxon>Halobacteria</taxon>
        <taxon>Halobacteriales</taxon>
        <taxon>Halobacteriaceae</taxon>
        <taxon>Halospeciosus</taxon>
    </lineage>
</organism>
<dbReference type="AlphaFoldDB" id="A0ABD5Z8N8"/>
<reference evidence="2 3" key="1">
    <citation type="journal article" date="2019" name="Int. J. Syst. Evol. Microbiol.">
        <title>The Global Catalogue of Microorganisms (GCM) 10K type strain sequencing project: providing services to taxonomists for standard genome sequencing and annotation.</title>
        <authorList>
            <consortium name="The Broad Institute Genomics Platform"/>
            <consortium name="The Broad Institute Genome Sequencing Center for Infectious Disease"/>
            <person name="Wu L."/>
            <person name="Ma J."/>
        </authorList>
    </citation>
    <scope>NUCLEOTIDE SEQUENCE [LARGE SCALE GENOMIC DNA]</scope>
    <source>
        <strain evidence="2 3">XZGYJ-43</strain>
    </source>
</reference>
<dbReference type="RefSeq" id="WP_279528265.1">
    <property type="nucleotide sequence ID" value="NZ_CP122312.1"/>
</dbReference>
<keyword evidence="3" id="KW-1185">Reference proteome</keyword>
<dbReference type="Proteomes" id="UP001596447">
    <property type="component" value="Unassembled WGS sequence"/>
</dbReference>
<name>A0ABD5Z8N8_9EURY</name>
<keyword evidence="1" id="KW-0812">Transmembrane</keyword>
<sequence length="69" mass="7662">MVTRSAVGWGVVFAVLVALAIPWFMWGDTTVVAGLPVWLWWHVGWLALTSVAFALFARRDWGTFVGVGR</sequence>